<protein>
    <submittedName>
        <fullName evidence="4">WD domain, G-beta repeat</fullName>
    </submittedName>
</protein>
<evidence type="ECO:0000313" key="4">
    <source>
        <dbReference type="EMBL" id="KAF8667726.1"/>
    </source>
</evidence>
<evidence type="ECO:0000256" key="1">
    <source>
        <dbReference type="ARBA" id="ARBA00022574"/>
    </source>
</evidence>
<feature type="repeat" description="WD" evidence="3">
    <location>
        <begin position="476"/>
        <end position="517"/>
    </location>
</feature>
<dbReference type="CDD" id="cd00200">
    <property type="entry name" value="WD40"/>
    <property type="match status" value="2"/>
</dbReference>
<organism evidence="4 5">
    <name type="scientific">Rhizoctonia solani</name>
    <dbReference type="NCBI Taxonomy" id="456999"/>
    <lineage>
        <taxon>Eukaryota</taxon>
        <taxon>Fungi</taxon>
        <taxon>Dikarya</taxon>
        <taxon>Basidiomycota</taxon>
        <taxon>Agaricomycotina</taxon>
        <taxon>Agaricomycetes</taxon>
        <taxon>Cantharellales</taxon>
        <taxon>Ceratobasidiaceae</taxon>
        <taxon>Rhizoctonia</taxon>
    </lineage>
</organism>
<dbReference type="PANTHER" id="PTHR19848">
    <property type="entry name" value="WD40 REPEAT PROTEIN"/>
    <property type="match status" value="1"/>
</dbReference>
<dbReference type="PROSITE" id="PS50082">
    <property type="entry name" value="WD_REPEATS_2"/>
    <property type="match status" value="10"/>
</dbReference>
<feature type="repeat" description="WD" evidence="3">
    <location>
        <begin position="562"/>
        <end position="596"/>
    </location>
</feature>
<dbReference type="PROSITE" id="PS00678">
    <property type="entry name" value="WD_REPEATS_1"/>
    <property type="match status" value="4"/>
</dbReference>
<gene>
    <name evidence="4" type="ORF">RHS04_09266</name>
</gene>
<feature type="repeat" description="WD" evidence="3">
    <location>
        <begin position="433"/>
        <end position="474"/>
    </location>
</feature>
<dbReference type="PANTHER" id="PTHR19848:SF8">
    <property type="entry name" value="F-BOX AND WD REPEAT DOMAIN CONTAINING 7"/>
    <property type="match status" value="1"/>
</dbReference>
<accession>A0A8H7LFM5</accession>
<name>A0A8H7LFM5_9AGAM</name>
<dbReference type="PRINTS" id="PR00320">
    <property type="entry name" value="GPROTEINBRPT"/>
</dbReference>
<reference evidence="4" key="1">
    <citation type="submission" date="2020-09" db="EMBL/GenBank/DDBJ databases">
        <title>Comparative genome analyses of four rice-infecting Rhizoctonia solani isolates reveal extensive enrichment of homogalacturonan modification genes.</title>
        <authorList>
            <person name="Lee D.-Y."/>
            <person name="Jeon J."/>
            <person name="Kim K.-T."/>
            <person name="Cheong K."/>
            <person name="Song H."/>
            <person name="Choi G."/>
            <person name="Ko J."/>
            <person name="Opiyo S.O."/>
            <person name="Zuo S."/>
            <person name="Madhav S."/>
            <person name="Lee Y.-H."/>
            <person name="Wang G.-L."/>
        </authorList>
    </citation>
    <scope>NUCLEOTIDE SEQUENCE</scope>
    <source>
        <strain evidence="4">AG1-IA YN-7</strain>
    </source>
</reference>
<dbReference type="PROSITE" id="PS50294">
    <property type="entry name" value="WD_REPEATS_REGION"/>
    <property type="match status" value="7"/>
</dbReference>
<dbReference type="EMBL" id="JACYCC010000359">
    <property type="protein sequence ID" value="KAF8667726.1"/>
    <property type="molecule type" value="Genomic_DNA"/>
</dbReference>
<dbReference type="Gene3D" id="2.130.10.10">
    <property type="entry name" value="YVTN repeat-like/Quinoprotein amine dehydrogenase"/>
    <property type="match status" value="5"/>
</dbReference>
<dbReference type="InterPro" id="IPR001680">
    <property type="entry name" value="WD40_rpt"/>
</dbReference>
<dbReference type="Proteomes" id="UP000650582">
    <property type="component" value="Unassembled WGS sequence"/>
</dbReference>
<sequence>MDSTVIPMEQDDKNVIDQLYTIILATAFRKSEMMQTSKEKMRNILETVICAIEPMTLETIGQVVGLKNGDQVDRLLKPLRSVLNVGKENKLVMPLHASFPDFMLSKDRSKDLCCERGKRHAEMAKVCLELISKAEPQFNICGLPSSHLLDSEVDDLDTRITNSISQGLSYACRHWPTHLGFGEHWDEFVDYVHDFFSSRLLLWMEIMNLTKQIRHGTVMIQNVEKWCGERKAPEGLTMVVHDASQFVSVYANHHVSQSTPHIYVSMLPFWPPSRPVSAAYMARAFGVIKPNGTAMARRRLALIATWEVSPERNRFIGLSGDGTRLVAPTGRSIEVYDTSTGESISSLTDERATAVDSVAISPNGTQIAFSKRNDAYIWNVGNQDTTTKLFTNFGPYICRIAFSPDGSRVACGTRGGSVHIHALHGGATSLGPLKGHTREVTSIAFSPDGLHLASASEENTVKVWDVRTGQTVGEPFEEHSSYVLSVCYSPDGSCFALASSDNFIQVRDVSSGTKAPKPLLIHTPYPQSIAPSPSGAFIASGSEDNAIRVYDARTGQIVLGPLEGHTTWVISVIFSPDSARLYSYSFDGTVRIWNVQDLGAPYALPRAPVLSWAVCCIRYSHSGVRLVSGSLDGTLHVWDVKTGELAIEPLRGHQKAALSVDYSHSDVYIVSGSSDGTVRIWDALSGGDIHGPIEGHIDRVRCVRFSPDDSCIASGSDDGTVKIWDVASGQQIVELFRADESHVIRSVDFSPDGQQVAFGYGYDPDLGKSEDPLYGAIRVVDRFTGDTVVGPIDAHDDFVASIEFSTNGMRLVSGSYDTSVRIWDVQTGELLVACDEDDDDTHIDDYRAHCDEVNSVSFSPNGHYVASGSDDYTVCIWDAENGNLIFGPLRGHTSSVYCVQFSPDSSYVASCSQDGTIRFWSLASCATSVQNRALTASGDDQHPASNLDRRTESDSWSVKGEGWVVLRGHRVVWVPSDLRPCLICPPEDFMIADRGCLILNPDGLNVGDKWKYCYRP</sequence>
<proteinExistence type="predicted"/>
<keyword evidence="1 3" id="KW-0853">WD repeat</keyword>
<dbReference type="InterPro" id="IPR015943">
    <property type="entry name" value="WD40/YVTN_repeat-like_dom_sf"/>
</dbReference>
<dbReference type="SUPFAM" id="SSF50978">
    <property type="entry name" value="WD40 repeat-like"/>
    <property type="match status" value="1"/>
</dbReference>
<dbReference type="InterPro" id="IPR020472">
    <property type="entry name" value="WD40_PAC1"/>
</dbReference>
<feature type="repeat" description="WD" evidence="3">
    <location>
        <begin position="889"/>
        <end position="924"/>
    </location>
</feature>
<dbReference type="SUPFAM" id="SSF69322">
    <property type="entry name" value="Tricorn protease domain 2"/>
    <property type="match status" value="1"/>
</dbReference>
<dbReference type="AlphaFoldDB" id="A0A8H7LFM5"/>
<feature type="repeat" description="WD" evidence="3">
    <location>
        <begin position="519"/>
        <end position="560"/>
    </location>
</feature>
<feature type="repeat" description="WD" evidence="3">
    <location>
        <begin position="693"/>
        <end position="734"/>
    </location>
</feature>
<comment type="caution">
    <text evidence="4">The sequence shown here is derived from an EMBL/GenBank/DDBJ whole genome shotgun (WGS) entry which is preliminary data.</text>
</comment>
<evidence type="ECO:0000313" key="5">
    <source>
        <dbReference type="Proteomes" id="UP000650582"/>
    </source>
</evidence>
<feature type="repeat" description="WD" evidence="3">
    <location>
        <begin position="614"/>
        <end position="648"/>
    </location>
</feature>
<dbReference type="InterPro" id="IPR019775">
    <property type="entry name" value="WD40_repeat_CS"/>
</dbReference>
<evidence type="ECO:0000256" key="2">
    <source>
        <dbReference type="ARBA" id="ARBA00022737"/>
    </source>
</evidence>
<dbReference type="InterPro" id="IPR036322">
    <property type="entry name" value="WD40_repeat_dom_sf"/>
</dbReference>
<feature type="repeat" description="WD" evidence="3">
    <location>
        <begin position="792"/>
        <end position="833"/>
    </location>
</feature>
<dbReference type="Pfam" id="PF00400">
    <property type="entry name" value="WD40"/>
    <property type="match status" value="11"/>
</dbReference>
<dbReference type="SMART" id="SM00320">
    <property type="entry name" value="WD40"/>
    <property type="match status" value="12"/>
</dbReference>
<feature type="repeat" description="WD" evidence="3">
    <location>
        <begin position="650"/>
        <end position="682"/>
    </location>
</feature>
<keyword evidence="2" id="KW-0677">Repeat</keyword>
<evidence type="ECO:0000256" key="3">
    <source>
        <dbReference type="PROSITE-ProRule" id="PRU00221"/>
    </source>
</evidence>
<feature type="repeat" description="WD" evidence="3">
    <location>
        <begin position="846"/>
        <end position="887"/>
    </location>
</feature>